<accession>A0A1M5IWR3</accession>
<gene>
    <name evidence="10" type="ORF">SAMN05444169_1850</name>
</gene>
<dbReference type="PANTHER" id="PTHR19139:SF199">
    <property type="entry name" value="MIP17260P"/>
    <property type="match status" value="1"/>
</dbReference>
<evidence type="ECO:0000256" key="8">
    <source>
        <dbReference type="RuleBase" id="RU000477"/>
    </source>
</evidence>
<evidence type="ECO:0000256" key="1">
    <source>
        <dbReference type="ARBA" id="ARBA00004651"/>
    </source>
</evidence>
<dbReference type="InterPro" id="IPR023271">
    <property type="entry name" value="Aquaporin-like"/>
</dbReference>
<keyword evidence="6 9" id="KW-1133">Transmembrane helix</keyword>
<sequence>MTNRPAQTTTADELSPKLLVEFIGTFAFVFIGAGAAAVVGDAAGIGGIGAIALAHGLTIMVFAYAYGEVSGGHFNPAVTVGVLAAGAMRAGRATGYVVSQVLGGVAGAMLLRIVLGGVSTGLGRPALAHGLALGTTTLTVLPADGFVIEAVLAFFLVTVVLSTAIAGRAGNFAPLAIGMTVSLNIIMGGELTGGVFNPARALGPMIATGNFSEAWLYIAAPLVGGIVAALVHVGLSRLAAQSQPAPEAAE</sequence>
<keyword evidence="7 9" id="KW-0472">Membrane</keyword>
<dbReference type="InterPro" id="IPR022357">
    <property type="entry name" value="MIP_CS"/>
</dbReference>
<evidence type="ECO:0000256" key="6">
    <source>
        <dbReference type="ARBA" id="ARBA00022989"/>
    </source>
</evidence>
<dbReference type="SUPFAM" id="SSF81338">
    <property type="entry name" value="Aquaporin-like"/>
    <property type="match status" value="1"/>
</dbReference>
<comment type="subcellular location">
    <subcellularLocation>
        <location evidence="1">Cell membrane</location>
        <topology evidence="1">Multi-pass membrane protein</topology>
    </subcellularLocation>
</comment>
<feature type="transmembrane region" description="Helical" evidence="9">
    <location>
        <begin position="72"/>
        <end position="88"/>
    </location>
</feature>
<evidence type="ECO:0000256" key="9">
    <source>
        <dbReference type="SAM" id="Phobius"/>
    </source>
</evidence>
<evidence type="ECO:0000313" key="10">
    <source>
        <dbReference type="EMBL" id="SHG32788.1"/>
    </source>
</evidence>
<dbReference type="PANTHER" id="PTHR19139">
    <property type="entry name" value="AQUAPORIN TRANSPORTER"/>
    <property type="match status" value="1"/>
</dbReference>
<protein>
    <submittedName>
        <fullName evidence="10">Aquaporin Z</fullName>
    </submittedName>
</protein>
<keyword evidence="3 8" id="KW-0813">Transport</keyword>
<evidence type="ECO:0000313" key="11">
    <source>
        <dbReference type="Proteomes" id="UP000190675"/>
    </source>
</evidence>
<dbReference type="GO" id="GO:0015250">
    <property type="term" value="F:water channel activity"/>
    <property type="evidence" value="ECO:0007669"/>
    <property type="project" value="TreeGrafter"/>
</dbReference>
<feature type="transmembrane region" description="Helical" evidence="9">
    <location>
        <begin position="214"/>
        <end position="235"/>
    </location>
</feature>
<proteinExistence type="inferred from homology"/>
<reference evidence="10 11" key="1">
    <citation type="submission" date="2016-11" db="EMBL/GenBank/DDBJ databases">
        <authorList>
            <person name="Jaros S."/>
            <person name="Januszkiewicz K."/>
            <person name="Wedrychowicz H."/>
        </authorList>
    </citation>
    <scope>NUCLEOTIDE SEQUENCE [LARGE SCALE GENOMIC DNA]</scope>
    <source>
        <strain evidence="10 11">GAS242</strain>
    </source>
</reference>
<organism evidence="10 11">
    <name type="scientific">Bradyrhizobium erythrophlei</name>
    <dbReference type="NCBI Taxonomy" id="1437360"/>
    <lineage>
        <taxon>Bacteria</taxon>
        <taxon>Pseudomonadati</taxon>
        <taxon>Pseudomonadota</taxon>
        <taxon>Alphaproteobacteria</taxon>
        <taxon>Hyphomicrobiales</taxon>
        <taxon>Nitrobacteraceae</taxon>
        <taxon>Bradyrhizobium</taxon>
    </lineage>
</organism>
<dbReference type="Proteomes" id="UP000190675">
    <property type="component" value="Chromosome I"/>
</dbReference>
<dbReference type="AlphaFoldDB" id="A0A1M5IWR3"/>
<feature type="transmembrane region" description="Helical" evidence="9">
    <location>
        <begin position="172"/>
        <end position="194"/>
    </location>
</feature>
<evidence type="ECO:0000256" key="4">
    <source>
        <dbReference type="ARBA" id="ARBA00022475"/>
    </source>
</evidence>
<dbReference type="GO" id="GO:0005886">
    <property type="term" value="C:plasma membrane"/>
    <property type="evidence" value="ECO:0007669"/>
    <property type="project" value="UniProtKB-SubCell"/>
</dbReference>
<feature type="transmembrane region" description="Helical" evidence="9">
    <location>
        <begin position="45"/>
        <end position="66"/>
    </location>
</feature>
<dbReference type="OrthoDB" id="9807293at2"/>
<evidence type="ECO:0000256" key="2">
    <source>
        <dbReference type="ARBA" id="ARBA00006175"/>
    </source>
</evidence>
<feature type="transmembrane region" description="Helical" evidence="9">
    <location>
        <begin position="18"/>
        <end position="38"/>
    </location>
</feature>
<dbReference type="PRINTS" id="PR00783">
    <property type="entry name" value="MINTRINSICP"/>
</dbReference>
<evidence type="ECO:0000256" key="3">
    <source>
        <dbReference type="ARBA" id="ARBA00022448"/>
    </source>
</evidence>
<name>A0A1M5IWR3_9BRAD</name>
<evidence type="ECO:0000256" key="7">
    <source>
        <dbReference type="ARBA" id="ARBA00023136"/>
    </source>
</evidence>
<feature type="transmembrane region" description="Helical" evidence="9">
    <location>
        <begin position="146"/>
        <end position="165"/>
    </location>
</feature>
<feature type="transmembrane region" description="Helical" evidence="9">
    <location>
        <begin position="95"/>
        <end position="115"/>
    </location>
</feature>
<evidence type="ECO:0000256" key="5">
    <source>
        <dbReference type="ARBA" id="ARBA00022692"/>
    </source>
</evidence>
<dbReference type="RefSeq" id="WP_079565703.1">
    <property type="nucleotide sequence ID" value="NZ_LT670818.1"/>
</dbReference>
<keyword evidence="5 8" id="KW-0812">Transmembrane</keyword>
<dbReference type="InterPro" id="IPR034294">
    <property type="entry name" value="Aquaporin_transptr"/>
</dbReference>
<dbReference type="EMBL" id="LT670818">
    <property type="protein sequence ID" value="SHG32788.1"/>
    <property type="molecule type" value="Genomic_DNA"/>
</dbReference>
<dbReference type="Pfam" id="PF00230">
    <property type="entry name" value="MIP"/>
    <property type="match status" value="1"/>
</dbReference>
<dbReference type="PROSITE" id="PS00221">
    <property type="entry name" value="MIP"/>
    <property type="match status" value="1"/>
</dbReference>
<dbReference type="Gene3D" id="1.20.1080.10">
    <property type="entry name" value="Glycerol uptake facilitator protein"/>
    <property type="match status" value="1"/>
</dbReference>
<comment type="similarity">
    <text evidence="2 8">Belongs to the MIP/aquaporin (TC 1.A.8) family.</text>
</comment>
<dbReference type="InterPro" id="IPR000425">
    <property type="entry name" value="MIP"/>
</dbReference>
<keyword evidence="4" id="KW-1003">Cell membrane</keyword>